<dbReference type="InterPro" id="IPR001867">
    <property type="entry name" value="OmpR/PhoB-type_DNA-bd"/>
</dbReference>
<comment type="caution">
    <text evidence="4">Lacks conserved residue(s) required for the propagation of feature annotation.</text>
</comment>
<name>A0AAW3EXB3_BURGA</name>
<dbReference type="GO" id="GO:0006355">
    <property type="term" value="P:regulation of DNA-templated transcription"/>
    <property type="evidence" value="ECO:0007669"/>
    <property type="project" value="InterPro"/>
</dbReference>
<dbReference type="InterPro" id="IPR011006">
    <property type="entry name" value="CheY-like_superfamily"/>
</dbReference>
<dbReference type="Gene3D" id="3.40.50.2300">
    <property type="match status" value="1"/>
</dbReference>
<dbReference type="GO" id="GO:0032993">
    <property type="term" value="C:protein-DNA complex"/>
    <property type="evidence" value="ECO:0007669"/>
    <property type="project" value="TreeGrafter"/>
</dbReference>
<dbReference type="InterPro" id="IPR036388">
    <property type="entry name" value="WH-like_DNA-bd_sf"/>
</dbReference>
<reference evidence="9" key="2">
    <citation type="submission" date="2022-09" db="EMBL/GenBank/DDBJ databases">
        <title>Genomic of Burkholderia gladioli.</title>
        <authorList>
            <person name="Wu H."/>
        </authorList>
    </citation>
    <scope>NUCLEOTIDE SEQUENCE</scope>
    <source>
        <strain evidence="9">ZN-S4</strain>
    </source>
</reference>
<feature type="domain" description="Response regulatory" evidence="6">
    <location>
        <begin position="20"/>
        <end position="135"/>
    </location>
</feature>
<keyword evidence="1" id="KW-0597">Phosphoprotein</keyword>
<evidence type="ECO:0000256" key="4">
    <source>
        <dbReference type="PROSITE-ProRule" id="PRU00169"/>
    </source>
</evidence>
<evidence type="ECO:0000259" key="7">
    <source>
        <dbReference type="PROSITE" id="PS51755"/>
    </source>
</evidence>
<proteinExistence type="predicted"/>
<dbReference type="PANTHER" id="PTHR48111">
    <property type="entry name" value="REGULATOR OF RPOS"/>
    <property type="match status" value="1"/>
</dbReference>
<evidence type="ECO:0000256" key="3">
    <source>
        <dbReference type="ARBA" id="ARBA00023125"/>
    </source>
</evidence>
<evidence type="ECO:0000256" key="2">
    <source>
        <dbReference type="ARBA" id="ARBA00023012"/>
    </source>
</evidence>
<dbReference type="GO" id="GO:0000156">
    <property type="term" value="F:phosphorelay response regulator activity"/>
    <property type="evidence" value="ECO:0007669"/>
    <property type="project" value="TreeGrafter"/>
</dbReference>
<dbReference type="Proteomes" id="UP001059745">
    <property type="component" value="Chromosome 2"/>
</dbReference>
<dbReference type="AlphaFoldDB" id="A0AAW3EXB3"/>
<gene>
    <name evidence="8" type="ORF">DM48_967</name>
    <name evidence="9" type="ORF">NYZ96_25030</name>
</gene>
<dbReference type="SMART" id="SM00862">
    <property type="entry name" value="Trans_reg_C"/>
    <property type="match status" value="1"/>
</dbReference>
<dbReference type="SUPFAM" id="SSF52172">
    <property type="entry name" value="CheY-like"/>
    <property type="match status" value="1"/>
</dbReference>
<keyword evidence="2" id="KW-0902">Two-component regulatory system</keyword>
<dbReference type="KEGG" id="bgo:BM43_6800"/>
<evidence type="ECO:0000313" key="8">
    <source>
        <dbReference type="EMBL" id="KGC13389.1"/>
    </source>
</evidence>
<evidence type="ECO:0000256" key="5">
    <source>
        <dbReference type="PROSITE-ProRule" id="PRU01091"/>
    </source>
</evidence>
<dbReference type="EMBL" id="CP104215">
    <property type="protein sequence ID" value="UWX74778.1"/>
    <property type="molecule type" value="Genomic_DNA"/>
</dbReference>
<dbReference type="PROSITE" id="PS50110">
    <property type="entry name" value="RESPONSE_REGULATORY"/>
    <property type="match status" value="1"/>
</dbReference>
<dbReference type="GO" id="GO:0005829">
    <property type="term" value="C:cytosol"/>
    <property type="evidence" value="ECO:0007669"/>
    <property type="project" value="TreeGrafter"/>
</dbReference>
<dbReference type="Gene3D" id="1.10.10.10">
    <property type="entry name" value="Winged helix-like DNA-binding domain superfamily/Winged helix DNA-binding domain"/>
    <property type="match status" value="1"/>
</dbReference>
<dbReference type="CDD" id="cd00383">
    <property type="entry name" value="trans_reg_C"/>
    <property type="match status" value="1"/>
</dbReference>
<dbReference type="RefSeq" id="WP_080741987.1">
    <property type="nucleotide sequence ID" value="NZ_CADEPT010000010.1"/>
</dbReference>
<dbReference type="InterPro" id="IPR039420">
    <property type="entry name" value="WalR-like"/>
</dbReference>
<evidence type="ECO:0000259" key="6">
    <source>
        <dbReference type="PROSITE" id="PS50110"/>
    </source>
</evidence>
<dbReference type="InterPro" id="IPR016032">
    <property type="entry name" value="Sig_transdc_resp-reg_C-effctor"/>
</dbReference>
<evidence type="ECO:0000256" key="1">
    <source>
        <dbReference type="ARBA" id="ARBA00022553"/>
    </source>
</evidence>
<dbReference type="Pfam" id="PF00486">
    <property type="entry name" value="Trans_reg_C"/>
    <property type="match status" value="1"/>
</dbReference>
<dbReference type="InterPro" id="IPR001789">
    <property type="entry name" value="Sig_transdc_resp-reg_receiver"/>
</dbReference>
<evidence type="ECO:0000313" key="10">
    <source>
        <dbReference type="Proteomes" id="UP000029590"/>
    </source>
</evidence>
<evidence type="ECO:0000313" key="9">
    <source>
        <dbReference type="EMBL" id="UWX74778.1"/>
    </source>
</evidence>
<dbReference type="SUPFAM" id="SSF46894">
    <property type="entry name" value="C-terminal effector domain of the bipartite response regulators"/>
    <property type="match status" value="1"/>
</dbReference>
<accession>A0AAW3EXB3</accession>
<dbReference type="Proteomes" id="UP000029590">
    <property type="component" value="Unassembled WGS sequence"/>
</dbReference>
<dbReference type="PROSITE" id="PS51755">
    <property type="entry name" value="OMPR_PHOB"/>
    <property type="match status" value="1"/>
</dbReference>
<protein>
    <submittedName>
        <fullName evidence="8 9">Response regulator</fullName>
    </submittedName>
</protein>
<dbReference type="EMBL" id="JPGG01000016">
    <property type="protein sequence ID" value="KGC13389.1"/>
    <property type="molecule type" value="Genomic_DNA"/>
</dbReference>
<feature type="DNA-binding region" description="OmpR/PhoB-type" evidence="5">
    <location>
        <begin position="145"/>
        <end position="244"/>
    </location>
</feature>
<dbReference type="GO" id="GO:0000976">
    <property type="term" value="F:transcription cis-regulatory region binding"/>
    <property type="evidence" value="ECO:0007669"/>
    <property type="project" value="TreeGrafter"/>
</dbReference>
<sequence>MTETGSPRIAILAIGRMGLRGAAALDGEPGHRYIERLLRDAGYQPARFESASQLLTACHAQPADLFIVQCESTCEHTIDAIRQLRIRFGDIVPIMTFSRIESSTSRLDSLEAGANEHLSSASRDGEIVSRTATWLKWSHHQATRNRRWRVGAYEFDASTRSVRVAGQRQKLTEKHFQVLSAFFMNPGRNLDRVHLSLLVWGSMVAASNRRLDTHISWLRNRLELDGRHGIRLITVYGSGYRLTMSDVDELDTAA</sequence>
<organism evidence="8 10">
    <name type="scientific">Burkholderia gladioli</name>
    <name type="common">Pseudomonas marginata</name>
    <name type="synonym">Phytomonas marginata</name>
    <dbReference type="NCBI Taxonomy" id="28095"/>
    <lineage>
        <taxon>Bacteria</taxon>
        <taxon>Pseudomonadati</taxon>
        <taxon>Pseudomonadota</taxon>
        <taxon>Betaproteobacteria</taxon>
        <taxon>Burkholderiales</taxon>
        <taxon>Burkholderiaceae</taxon>
        <taxon>Burkholderia</taxon>
    </lineage>
</organism>
<reference evidence="8 10" key="1">
    <citation type="submission" date="2014-04" db="EMBL/GenBank/DDBJ databases">
        <authorList>
            <person name="Bishop-Lilly K.A."/>
            <person name="Broomall S.M."/>
            <person name="Chain P.S."/>
            <person name="Chertkov O."/>
            <person name="Coyne S.R."/>
            <person name="Daligault H.E."/>
            <person name="Davenport K.W."/>
            <person name="Erkkila T."/>
            <person name="Frey K.G."/>
            <person name="Gibbons H.S."/>
            <person name="Gu W."/>
            <person name="Jaissle J."/>
            <person name="Johnson S.L."/>
            <person name="Koroleva G.I."/>
            <person name="Ladner J.T."/>
            <person name="Lo C.-C."/>
            <person name="Minogue T.D."/>
            <person name="Munk C."/>
            <person name="Palacios G.F."/>
            <person name="Redden C.L."/>
            <person name="Rosenzweig C.N."/>
            <person name="Scholz M.B."/>
            <person name="Teshima H."/>
            <person name="Xu Y."/>
        </authorList>
    </citation>
    <scope>NUCLEOTIDE SEQUENCE [LARGE SCALE GENOMIC DNA]</scope>
    <source>
        <strain evidence="10">gladioli</strain>
        <strain evidence="8">Gladioli</strain>
    </source>
</reference>
<feature type="domain" description="OmpR/PhoB-type" evidence="7">
    <location>
        <begin position="145"/>
        <end position="244"/>
    </location>
</feature>
<keyword evidence="3 5" id="KW-0238">DNA-binding</keyword>
<dbReference type="PANTHER" id="PTHR48111:SF40">
    <property type="entry name" value="PHOSPHATE REGULON TRANSCRIPTIONAL REGULATORY PROTEIN PHOB"/>
    <property type="match status" value="1"/>
</dbReference>